<dbReference type="GO" id="GO:0042026">
    <property type="term" value="P:protein refolding"/>
    <property type="evidence" value="ECO:0007669"/>
    <property type="project" value="TreeGrafter"/>
</dbReference>
<dbReference type="PANTHER" id="PTHR30111">
    <property type="entry name" value="33 KDA CHAPERONIN"/>
    <property type="match status" value="1"/>
</dbReference>
<dbReference type="HAMAP" id="MF_00117">
    <property type="entry name" value="HslO"/>
    <property type="match status" value="1"/>
</dbReference>
<comment type="PTM">
    <text evidence="6">Under oxidizing conditions two disulfide bonds are formed involving the reactive cysteines. Under reducing conditions zinc is bound to the reactive cysteines and the protein is inactive.</text>
</comment>
<dbReference type="GO" id="GO:0044183">
    <property type="term" value="F:protein folding chaperone"/>
    <property type="evidence" value="ECO:0007669"/>
    <property type="project" value="TreeGrafter"/>
</dbReference>
<dbReference type="PANTHER" id="PTHR30111:SF1">
    <property type="entry name" value="33 KDA CHAPERONIN"/>
    <property type="match status" value="1"/>
</dbReference>
<dbReference type="SUPFAM" id="SSF64397">
    <property type="entry name" value="Hsp33 domain"/>
    <property type="match status" value="1"/>
</dbReference>
<dbReference type="Pfam" id="PF01430">
    <property type="entry name" value="HSP33"/>
    <property type="match status" value="1"/>
</dbReference>
<dbReference type="EMBL" id="NFKM01000003">
    <property type="protein sequence ID" value="OUP61500.1"/>
    <property type="molecule type" value="Genomic_DNA"/>
</dbReference>
<protein>
    <recommendedName>
        <fullName evidence="6">33 kDa chaperonin</fullName>
    </recommendedName>
    <alternativeName>
        <fullName evidence="6">Heat shock protein 33 homolog</fullName>
        <shortName evidence="6">HSP33</shortName>
    </alternativeName>
</protein>
<comment type="similarity">
    <text evidence="6">Belongs to the HSP33 family.</text>
</comment>
<organism evidence="7 8">
    <name type="scientific">Faecalitalea cylindroides</name>
    <dbReference type="NCBI Taxonomy" id="39483"/>
    <lineage>
        <taxon>Bacteria</taxon>
        <taxon>Bacillati</taxon>
        <taxon>Bacillota</taxon>
        <taxon>Erysipelotrichia</taxon>
        <taxon>Erysipelotrichales</taxon>
        <taxon>Erysipelotrichaceae</taxon>
        <taxon>Faecalitalea</taxon>
    </lineage>
</organism>
<feature type="disulfide bond" description="Redox-active" evidence="6">
    <location>
        <begin position="238"/>
        <end position="240"/>
    </location>
</feature>
<dbReference type="AlphaFoldDB" id="A0A1Y4M021"/>
<dbReference type="GO" id="GO:0005737">
    <property type="term" value="C:cytoplasm"/>
    <property type="evidence" value="ECO:0007669"/>
    <property type="project" value="UniProtKB-SubCell"/>
</dbReference>
<evidence type="ECO:0000256" key="5">
    <source>
        <dbReference type="ARBA" id="ARBA00023284"/>
    </source>
</evidence>
<keyword evidence="1 6" id="KW-0963">Cytoplasm</keyword>
<dbReference type="InterPro" id="IPR000397">
    <property type="entry name" value="Heat_shock_Hsp33"/>
</dbReference>
<dbReference type="Gene3D" id="3.55.30.10">
    <property type="entry name" value="Hsp33 domain"/>
    <property type="match status" value="1"/>
</dbReference>
<dbReference type="NCBIfam" id="NF001033">
    <property type="entry name" value="PRK00114.1"/>
    <property type="match status" value="1"/>
</dbReference>
<comment type="function">
    <text evidence="6">Redox regulated molecular chaperone. Protects both thermally unfolding and oxidatively damaged proteins from irreversible aggregation. Plays an important role in the bacterial defense system toward oxidative stress.</text>
</comment>
<dbReference type="PIRSF" id="PIRSF005261">
    <property type="entry name" value="Heat_shock_Hsp33"/>
    <property type="match status" value="1"/>
</dbReference>
<dbReference type="SUPFAM" id="SSF118352">
    <property type="entry name" value="HSP33 redox switch-like"/>
    <property type="match status" value="1"/>
</dbReference>
<comment type="subcellular location">
    <subcellularLocation>
        <location evidence="6">Cytoplasm</location>
    </subcellularLocation>
</comment>
<keyword evidence="8" id="KW-1185">Reference proteome</keyword>
<keyword evidence="3 6" id="KW-1015">Disulfide bond</keyword>
<dbReference type="GO" id="GO:0051082">
    <property type="term" value="F:unfolded protein binding"/>
    <property type="evidence" value="ECO:0007669"/>
    <property type="project" value="UniProtKB-UniRule"/>
</dbReference>
<evidence type="ECO:0000313" key="7">
    <source>
        <dbReference type="EMBL" id="OUP61500.1"/>
    </source>
</evidence>
<comment type="caution">
    <text evidence="7">The sequence shown here is derived from an EMBL/GenBank/DDBJ whole genome shotgun (WGS) entry which is preliminary data.</text>
</comment>
<evidence type="ECO:0000256" key="6">
    <source>
        <dbReference type="HAMAP-Rule" id="MF_00117"/>
    </source>
</evidence>
<dbReference type="CDD" id="cd00498">
    <property type="entry name" value="Hsp33"/>
    <property type="match status" value="1"/>
</dbReference>
<keyword evidence="2 6" id="KW-0862">Zinc</keyword>
<reference evidence="8" key="1">
    <citation type="submission" date="2017-04" db="EMBL/GenBank/DDBJ databases">
        <title>Function of individual gut microbiota members based on whole genome sequencing of pure cultures obtained from chicken caecum.</title>
        <authorList>
            <person name="Medvecky M."/>
            <person name="Cejkova D."/>
            <person name="Polansky O."/>
            <person name="Karasova D."/>
            <person name="Kubasova T."/>
            <person name="Cizek A."/>
            <person name="Rychlik I."/>
        </authorList>
    </citation>
    <scope>NUCLEOTIDE SEQUENCE [LARGE SCALE GENOMIC DNA]</scope>
    <source>
        <strain evidence="8">An178</strain>
    </source>
</reference>
<evidence type="ECO:0000256" key="1">
    <source>
        <dbReference type="ARBA" id="ARBA00022490"/>
    </source>
</evidence>
<dbReference type="InterPro" id="IPR016154">
    <property type="entry name" value="Heat_shock_Hsp33_C"/>
</dbReference>
<dbReference type="Proteomes" id="UP000195447">
    <property type="component" value="Unassembled WGS sequence"/>
</dbReference>
<evidence type="ECO:0000256" key="3">
    <source>
        <dbReference type="ARBA" id="ARBA00023157"/>
    </source>
</evidence>
<gene>
    <name evidence="6" type="primary">hslO</name>
    <name evidence="7" type="ORF">B5F14_02610</name>
</gene>
<evidence type="ECO:0000313" key="8">
    <source>
        <dbReference type="Proteomes" id="UP000195447"/>
    </source>
</evidence>
<dbReference type="Gene3D" id="3.90.1280.10">
    <property type="entry name" value="HSP33 redox switch-like"/>
    <property type="match status" value="1"/>
</dbReference>
<keyword evidence="5 6" id="KW-0676">Redox-active center</keyword>
<evidence type="ECO:0000256" key="4">
    <source>
        <dbReference type="ARBA" id="ARBA00023186"/>
    </source>
</evidence>
<dbReference type="RefSeq" id="WP_087158271.1">
    <property type="nucleotide sequence ID" value="NZ_NFKM01000003.1"/>
</dbReference>
<keyword evidence="4 6" id="KW-0143">Chaperone</keyword>
<accession>A0A1Y4M021</accession>
<dbReference type="InterPro" id="IPR016153">
    <property type="entry name" value="Heat_shock_Hsp33_N"/>
</dbReference>
<proteinExistence type="inferred from homology"/>
<name>A0A1Y4M021_9FIRM</name>
<sequence>MKDQLCRALVCQDRVRLYIVRTTDMVQEARDRFDLHPCACAALGRTLSVGSIMGSMLKSDEEMLSITINGHGPIGSIIVDAYHDGTVRGFCSNPHVEDVFLDKGKLNVGAVVGKDGTLTVTKDLNMEENFSGTVELVSGEIGEDFAYYFTLSEQIPTAVSVGVLIGKDGNVQSAGAMIIQMLPDATEEDILICEHLLQGLKPMSTLMLDYDDMELKDLVNDMFEDAKILDTSDVRYSCPCSKERMANAISTLKDEEIQDMIDKDHGCHVTCNFCNERYDFSEEDLRNILESRNV</sequence>
<evidence type="ECO:0000256" key="2">
    <source>
        <dbReference type="ARBA" id="ARBA00022833"/>
    </source>
</evidence>
<feature type="disulfide bond" description="Redox-active" evidence="6">
    <location>
        <begin position="271"/>
        <end position="274"/>
    </location>
</feature>